<gene>
    <name evidence="1" type="ORF">N8T08_009885</name>
</gene>
<reference evidence="1 2" key="1">
    <citation type="journal article" date="2023" name="ACS Omega">
        <title>Identification of the Neoaspergillic Acid Biosynthesis Gene Cluster by Establishing an In Vitro CRISPR-Ribonucleoprotein Genetic System in Aspergillus melleus.</title>
        <authorList>
            <person name="Yuan B."/>
            <person name="Grau M.F."/>
            <person name="Murata R.M."/>
            <person name="Torok T."/>
            <person name="Venkateswaran K."/>
            <person name="Stajich J.E."/>
            <person name="Wang C.C.C."/>
        </authorList>
    </citation>
    <scope>NUCLEOTIDE SEQUENCE [LARGE SCALE GENOMIC DNA]</scope>
    <source>
        <strain evidence="1 2">IMV 1140</strain>
    </source>
</reference>
<name>A0ACC3AT72_9EURO</name>
<accession>A0ACC3AT72</accession>
<dbReference type="Proteomes" id="UP001177260">
    <property type="component" value="Unassembled WGS sequence"/>
</dbReference>
<proteinExistence type="predicted"/>
<keyword evidence="2" id="KW-1185">Reference proteome</keyword>
<organism evidence="1 2">
    <name type="scientific">Aspergillus melleus</name>
    <dbReference type="NCBI Taxonomy" id="138277"/>
    <lineage>
        <taxon>Eukaryota</taxon>
        <taxon>Fungi</taxon>
        <taxon>Dikarya</taxon>
        <taxon>Ascomycota</taxon>
        <taxon>Pezizomycotina</taxon>
        <taxon>Eurotiomycetes</taxon>
        <taxon>Eurotiomycetidae</taxon>
        <taxon>Eurotiales</taxon>
        <taxon>Aspergillaceae</taxon>
        <taxon>Aspergillus</taxon>
        <taxon>Aspergillus subgen. Circumdati</taxon>
    </lineage>
</organism>
<sequence length="342" mass="36523">MPCLLSEPVVSDLGSTALVTDLSVSPTHIIVSLDNSEIHVYDTQGNKQHVLTGSEGAVWATAVQGDLLASGGTESDIRTWNLSTGEPGPILKGHTSTVRVLRFLGDRQTLLSASRDATIRVWDTQSGECKKVLDDHSGTIRCLEAFPLGNVFLSAGSDGVAYLWSARDFSPLHKLEGHEGAIYCAAVDAQGDMLVTGGQDETVRIWRAESGECLEVLHEPDGVVGRAQILEDSTLITADSAGFVHVWSLYTPARLISKFRAHEDPVAAFDVRGSSLVSAGGSILLSDIESGKTVATVDDTAHSVWKLGFVEENKIVALVARGSQPMIEIWDVSQEARSSEGS</sequence>
<evidence type="ECO:0000313" key="1">
    <source>
        <dbReference type="EMBL" id="KAK1140779.1"/>
    </source>
</evidence>
<comment type="caution">
    <text evidence="1">The sequence shown here is derived from an EMBL/GenBank/DDBJ whole genome shotgun (WGS) entry which is preliminary data.</text>
</comment>
<dbReference type="EMBL" id="JAOPJF010000075">
    <property type="protein sequence ID" value="KAK1140779.1"/>
    <property type="molecule type" value="Genomic_DNA"/>
</dbReference>
<protein>
    <submittedName>
        <fullName evidence="1">Uncharacterized protein</fullName>
    </submittedName>
</protein>
<evidence type="ECO:0000313" key="2">
    <source>
        <dbReference type="Proteomes" id="UP001177260"/>
    </source>
</evidence>